<gene>
    <name evidence="1" type="ORF">LIER_15118</name>
</gene>
<keyword evidence="2" id="KW-1185">Reference proteome</keyword>
<dbReference type="EMBL" id="BAABME010003225">
    <property type="protein sequence ID" value="GAA0157974.1"/>
    <property type="molecule type" value="Genomic_DNA"/>
</dbReference>
<evidence type="ECO:0000313" key="2">
    <source>
        <dbReference type="Proteomes" id="UP001454036"/>
    </source>
</evidence>
<name>A0AAV3Q2L8_LITER</name>
<sequence length="80" mass="9060">MTLSDYATPSIEGLTAHVLMPPLIHANNFQLHPRLVQHVKNHVQFSNLGHEDPNEHLINFMEIASLYLEGRKSGGMLRMT</sequence>
<organism evidence="1 2">
    <name type="scientific">Lithospermum erythrorhizon</name>
    <name type="common">Purple gromwell</name>
    <name type="synonym">Lithospermum officinale var. erythrorhizon</name>
    <dbReference type="NCBI Taxonomy" id="34254"/>
    <lineage>
        <taxon>Eukaryota</taxon>
        <taxon>Viridiplantae</taxon>
        <taxon>Streptophyta</taxon>
        <taxon>Embryophyta</taxon>
        <taxon>Tracheophyta</taxon>
        <taxon>Spermatophyta</taxon>
        <taxon>Magnoliopsida</taxon>
        <taxon>eudicotyledons</taxon>
        <taxon>Gunneridae</taxon>
        <taxon>Pentapetalae</taxon>
        <taxon>asterids</taxon>
        <taxon>lamiids</taxon>
        <taxon>Boraginales</taxon>
        <taxon>Boraginaceae</taxon>
        <taxon>Boraginoideae</taxon>
        <taxon>Lithospermeae</taxon>
        <taxon>Lithospermum</taxon>
    </lineage>
</organism>
<reference evidence="1 2" key="1">
    <citation type="submission" date="2024-01" db="EMBL/GenBank/DDBJ databases">
        <title>The complete chloroplast genome sequence of Lithospermum erythrorhizon: insights into the phylogenetic relationship among Boraginaceae species and the maternal lineages of purple gromwells.</title>
        <authorList>
            <person name="Okada T."/>
            <person name="Watanabe K."/>
        </authorList>
    </citation>
    <scope>NUCLEOTIDE SEQUENCE [LARGE SCALE GENOMIC DNA]</scope>
</reference>
<proteinExistence type="predicted"/>
<comment type="caution">
    <text evidence="1">The sequence shown here is derived from an EMBL/GenBank/DDBJ whole genome shotgun (WGS) entry which is preliminary data.</text>
</comment>
<evidence type="ECO:0000313" key="1">
    <source>
        <dbReference type="EMBL" id="GAA0157974.1"/>
    </source>
</evidence>
<dbReference type="Proteomes" id="UP001454036">
    <property type="component" value="Unassembled WGS sequence"/>
</dbReference>
<protein>
    <submittedName>
        <fullName evidence="1">Uncharacterized protein</fullName>
    </submittedName>
</protein>
<accession>A0AAV3Q2L8</accession>
<dbReference type="AlphaFoldDB" id="A0AAV3Q2L8"/>